<dbReference type="EMBL" id="MSTI01000135">
    <property type="protein sequence ID" value="OLV16650.1"/>
    <property type="molecule type" value="Genomic_DNA"/>
</dbReference>
<dbReference type="AlphaFoldDB" id="A0A1U7NUS1"/>
<protein>
    <submittedName>
        <fullName evidence="1">Uncharacterized protein</fullName>
    </submittedName>
</protein>
<organism evidence="1 2">
    <name type="scientific">Deinococcus marmoris</name>
    <dbReference type="NCBI Taxonomy" id="249408"/>
    <lineage>
        <taxon>Bacteria</taxon>
        <taxon>Thermotogati</taxon>
        <taxon>Deinococcota</taxon>
        <taxon>Deinococci</taxon>
        <taxon>Deinococcales</taxon>
        <taxon>Deinococcaceae</taxon>
        <taxon>Deinococcus</taxon>
    </lineage>
</organism>
<reference evidence="1 2" key="1">
    <citation type="submission" date="2017-01" db="EMBL/GenBank/DDBJ databases">
        <title>Genome Analysis of Deinococcus marmoris KOPRI26562.</title>
        <authorList>
            <person name="Kim J.H."/>
            <person name="Oh H.-M."/>
        </authorList>
    </citation>
    <scope>NUCLEOTIDE SEQUENCE [LARGE SCALE GENOMIC DNA]</scope>
    <source>
        <strain evidence="1 2">KOPRI26562</strain>
    </source>
</reference>
<evidence type="ECO:0000313" key="1">
    <source>
        <dbReference type="EMBL" id="OLV16650.1"/>
    </source>
</evidence>
<evidence type="ECO:0000313" key="2">
    <source>
        <dbReference type="Proteomes" id="UP000186607"/>
    </source>
</evidence>
<keyword evidence="2" id="KW-1185">Reference proteome</keyword>
<sequence>MGQRFCRLLSVANASFGEIDLTRPITVFSYNPQPTPHSPA</sequence>
<dbReference type="Proteomes" id="UP000186607">
    <property type="component" value="Unassembled WGS sequence"/>
</dbReference>
<accession>A0A1U7NUS1</accession>
<proteinExistence type="predicted"/>
<gene>
    <name evidence="1" type="ORF">BOO71_0011266</name>
</gene>
<comment type="caution">
    <text evidence="1">The sequence shown here is derived from an EMBL/GenBank/DDBJ whole genome shotgun (WGS) entry which is preliminary data.</text>
</comment>
<name>A0A1U7NUS1_9DEIO</name>